<organism evidence="2 3">
    <name type="scientific">Actinocrinis puniceicyclus</name>
    <dbReference type="NCBI Taxonomy" id="977794"/>
    <lineage>
        <taxon>Bacteria</taxon>
        <taxon>Bacillati</taxon>
        <taxon>Actinomycetota</taxon>
        <taxon>Actinomycetes</taxon>
        <taxon>Catenulisporales</taxon>
        <taxon>Actinospicaceae</taxon>
        <taxon>Actinocrinis</taxon>
    </lineage>
</organism>
<name>A0A8J7WS27_9ACTN</name>
<feature type="region of interest" description="Disordered" evidence="1">
    <location>
        <begin position="70"/>
        <end position="95"/>
    </location>
</feature>
<sequence>MAGLRLRLWAHMLGFRGHFATKSRSYSTTFAALRAERAEYSAARTLDAIGLPNNDAVIIVNDWRYAGRGRLADPPTPGPGSSESSFSLLAAGGVR</sequence>
<accession>A0A8J7WS27</accession>
<dbReference type="Pfam" id="PF20199">
    <property type="entry name" value="RepSA"/>
    <property type="match status" value="1"/>
</dbReference>
<protein>
    <submittedName>
        <fullName evidence="2">Uncharacterized protein</fullName>
    </submittedName>
</protein>
<reference evidence="2" key="1">
    <citation type="submission" date="2021-04" db="EMBL/GenBank/DDBJ databases">
        <title>Genome based classification of Actinospica acidithermotolerans sp. nov., an actinobacterium isolated from an Indonesian hot spring.</title>
        <authorList>
            <person name="Kusuma A.B."/>
            <person name="Putra K.E."/>
            <person name="Nafisah S."/>
            <person name="Loh J."/>
            <person name="Nouioui I."/>
            <person name="Goodfellow M."/>
        </authorList>
    </citation>
    <scope>NUCLEOTIDE SEQUENCE</scope>
    <source>
        <strain evidence="2">DSM 45618</strain>
    </source>
</reference>
<comment type="caution">
    <text evidence="2">The sequence shown here is derived from an EMBL/GenBank/DDBJ whole genome shotgun (WGS) entry which is preliminary data.</text>
</comment>
<keyword evidence="3" id="KW-1185">Reference proteome</keyword>
<dbReference type="AlphaFoldDB" id="A0A8J7WS27"/>
<dbReference type="InterPro" id="IPR046828">
    <property type="entry name" value="RepSA"/>
</dbReference>
<evidence type="ECO:0000313" key="2">
    <source>
        <dbReference type="EMBL" id="MBS2966513.1"/>
    </source>
</evidence>
<gene>
    <name evidence="2" type="ORF">KGA66_25970</name>
</gene>
<evidence type="ECO:0000256" key="1">
    <source>
        <dbReference type="SAM" id="MobiDB-lite"/>
    </source>
</evidence>
<feature type="compositionally biased region" description="Low complexity" evidence="1">
    <location>
        <begin position="79"/>
        <end position="95"/>
    </location>
</feature>
<proteinExistence type="predicted"/>
<evidence type="ECO:0000313" key="3">
    <source>
        <dbReference type="Proteomes" id="UP000677913"/>
    </source>
</evidence>
<dbReference type="EMBL" id="JAGSXH010000158">
    <property type="protein sequence ID" value="MBS2966513.1"/>
    <property type="molecule type" value="Genomic_DNA"/>
</dbReference>
<dbReference type="Proteomes" id="UP000677913">
    <property type="component" value="Unassembled WGS sequence"/>
</dbReference>